<evidence type="ECO:0000256" key="5">
    <source>
        <dbReference type="ARBA" id="ARBA00022927"/>
    </source>
</evidence>
<keyword evidence="4 9" id="KW-0509">mRNA transport</keyword>
<keyword evidence="3 9" id="KW-0813">Transport</keyword>
<dbReference type="FunFam" id="3.30.70.330:FF:000095">
    <property type="entry name" value="Putative Nucleoporin NUP53"/>
    <property type="match status" value="1"/>
</dbReference>
<evidence type="ECO:0000256" key="1">
    <source>
        <dbReference type="ARBA" id="ARBA00004567"/>
    </source>
</evidence>
<dbReference type="SUPFAM" id="SSF54928">
    <property type="entry name" value="RNA-binding domain, RBD"/>
    <property type="match status" value="1"/>
</dbReference>
<dbReference type="AlphaFoldDB" id="A0A5J4YR06"/>
<dbReference type="PANTHER" id="PTHR21527">
    <property type="entry name" value="NUCLEOPORIN NUP35"/>
    <property type="match status" value="1"/>
</dbReference>
<gene>
    <name evidence="12" type="ORF">FVE85_3876</name>
</gene>
<evidence type="ECO:0000313" key="13">
    <source>
        <dbReference type="Proteomes" id="UP000324585"/>
    </source>
</evidence>
<evidence type="ECO:0000256" key="3">
    <source>
        <dbReference type="ARBA" id="ARBA00022448"/>
    </source>
</evidence>
<comment type="caution">
    <text evidence="12">The sequence shown here is derived from an EMBL/GenBank/DDBJ whole genome shotgun (WGS) entry which is preliminary data.</text>
</comment>
<dbReference type="GO" id="GO:0003676">
    <property type="term" value="F:nucleic acid binding"/>
    <property type="evidence" value="ECO:0007669"/>
    <property type="project" value="InterPro"/>
</dbReference>
<dbReference type="GO" id="GO:0044615">
    <property type="term" value="C:nuclear pore nuclear basket"/>
    <property type="evidence" value="ECO:0007669"/>
    <property type="project" value="TreeGrafter"/>
</dbReference>
<feature type="domain" description="RRM Nup35-type" evidence="11">
    <location>
        <begin position="327"/>
        <end position="407"/>
    </location>
</feature>
<evidence type="ECO:0000256" key="2">
    <source>
        <dbReference type="ARBA" id="ARBA00009454"/>
    </source>
</evidence>
<evidence type="ECO:0000313" key="12">
    <source>
        <dbReference type="EMBL" id="KAA8493901.1"/>
    </source>
</evidence>
<keyword evidence="6" id="KW-0811">Translocation</keyword>
<dbReference type="CDD" id="cd12441">
    <property type="entry name" value="RRM_Nup53_like"/>
    <property type="match status" value="1"/>
</dbReference>
<dbReference type="InterPro" id="IPR035979">
    <property type="entry name" value="RBD_domain_sf"/>
</dbReference>
<keyword evidence="5" id="KW-0653">Protein transport</keyword>
<evidence type="ECO:0000256" key="10">
    <source>
        <dbReference type="SAM" id="MobiDB-lite"/>
    </source>
</evidence>
<evidence type="ECO:0000259" key="11">
    <source>
        <dbReference type="PROSITE" id="PS51472"/>
    </source>
</evidence>
<organism evidence="12 13">
    <name type="scientific">Porphyridium purpureum</name>
    <name type="common">Red alga</name>
    <name type="synonym">Porphyridium cruentum</name>
    <dbReference type="NCBI Taxonomy" id="35688"/>
    <lineage>
        <taxon>Eukaryota</taxon>
        <taxon>Rhodophyta</taxon>
        <taxon>Bangiophyceae</taxon>
        <taxon>Porphyridiales</taxon>
        <taxon>Porphyridiaceae</taxon>
        <taxon>Porphyridium</taxon>
    </lineage>
</organism>
<evidence type="ECO:0000256" key="4">
    <source>
        <dbReference type="ARBA" id="ARBA00022816"/>
    </source>
</evidence>
<keyword evidence="8 9" id="KW-0539">Nucleus</keyword>
<keyword evidence="7 9" id="KW-0906">Nuclear pore complex</keyword>
<evidence type="ECO:0000256" key="7">
    <source>
        <dbReference type="ARBA" id="ARBA00023132"/>
    </source>
</evidence>
<name>A0A5J4YR06_PORPP</name>
<evidence type="ECO:0000256" key="8">
    <source>
        <dbReference type="ARBA" id="ARBA00023242"/>
    </source>
</evidence>
<dbReference type="GO" id="GO:0005543">
    <property type="term" value="F:phospholipid binding"/>
    <property type="evidence" value="ECO:0007669"/>
    <property type="project" value="TreeGrafter"/>
</dbReference>
<keyword evidence="13" id="KW-1185">Reference proteome</keyword>
<dbReference type="GO" id="GO:0051028">
    <property type="term" value="P:mRNA transport"/>
    <property type="evidence" value="ECO:0007669"/>
    <property type="project" value="UniProtKB-UniRule"/>
</dbReference>
<comment type="subcellular location">
    <subcellularLocation>
        <location evidence="1">Nucleus</location>
        <location evidence="1">Nuclear pore complex</location>
    </subcellularLocation>
</comment>
<dbReference type="OrthoDB" id="3365060at2759"/>
<dbReference type="InterPro" id="IPR007846">
    <property type="entry name" value="RRM_NUP35_dom"/>
</dbReference>
<evidence type="ECO:0000256" key="9">
    <source>
        <dbReference type="PROSITE-ProRule" id="PRU00804"/>
    </source>
</evidence>
<protein>
    <submittedName>
        <fullName evidence="12">Nucleoporin NUP53</fullName>
    </submittedName>
</protein>
<feature type="region of interest" description="Disordered" evidence="10">
    <location>
        <begin position="276"/>
        <end position="298"/>
    </location>
</feature>
<dbReference type="Gene3D" id="3.30.70.330">
    <property type="match status" value="1"/>
</dbReference>
<dbReference type="PANTHER" id="PTHR21527:SF6">
    <property type="entry name" value="NUCLEOPORIN NUP35"/>
    <property type="match status" value="1"/>
</dbReference>
<dbReference type="EMBL" id="VRMN01000005">
    <property type="protein sequence ID" value="KAA8493901.1"/>
    <property type="molecule type" value="Genomic_DNA"/>
</dbReference>
<feature type="compositionally biased region" description="Low complexity" evidence="10">
    <location>
        <begin position="148"/>
        <end position="166"/>
    </location>
</feature>
<proteinExistence type="inferred from homology"/>
<evidence type="ECO:0000256" key="6">
    <source>
        <dbReference type="ARBA" id="ARBA00023010"/>
    </source>
</evidence>
<dbReference type="Proteomes" id="UP000324585">
    <property type="component" value="Unassembled WGS sequence"/>
</dbReference>
<dbReference type="Pfam" id="PF05172">
    <property type="entry name" value="RRM_Nup35"/>
    <property type="match status" value="1"/>
</dbReference>
<dbReference type="PROSITE" id="PS51472">
    <property type="entry name" value="RRM_NUP35"/>
    <property type="match status" value="1"/>
</dbReference>
<dbReference type="InterPro" id="IPR012677">
    <property type="entry name" value="Nucleotide-bd_a/b_plait_sf"/>
</dbReference>
<sequence length="461" mass="49657">MAAVSRFLASAAGSQGNFEIQFSTRLGARFERARSTCLVLLAIDVAACADKMQSNMHTPQQMGSRPVMEWDMSTGAFRSPVGTGVPASYGRIPGAADFESQAHAQAQPQGQALPNHLLTSGFTAPLQDQNQSRNGDYESSQMRAIMMQQQQQQNAFAPPAAMKAAAEVQMSSGRRNPAGTPGASPMFTTTFNQRLRDQSTEQSPAVDVTRTYDGGAPSAQRLAMSGSGSRLGDQSYRLDTPGGLSYRTAGPTPTAARPPPRTSMLDEAASIRPFNLGERTPTNAQPSRFASPPASALRQSTLGTPSVVAVGEHAPTTVSLQASEQANELQHWVTVFGFPSDLVSGVLGEFRSYGDVLNCVSPPRGNWIHVRYRSRIEAQVALSKRVRLLFGDVMVGVCECTRTHELTGEAPMNGSMASDDRLAPFGVAHREEHHLSQQQQQPLRVEPQRSFLTRISDVLLG</sequence>
<dbReference type="GO" id="GO:0006607">
    <property type="term" value="P:NLS-bearing protein import into nucleus"/>
    <property type="evidence" value="ECO:0007669"/>
    <property type="project" value="TreeGrafter"/>
</dbReference>
<dbReference type="GO" id="GO:0006999">
    <property type="term" value="P:nuclear pore organization"/>
    <property type="evidence" value="ECO:0007669"/>
    <property type="project" value="TreeGrafter"/>
</dbReference>
<dbReference type="GO" id="GO:0017056">
    <property type="term" value="F:structural constituent of nuclear pore"/>
    <property type="evidence" value="ECO:0007669"/>
    <property type="project" value="TreeGrafter"/>
</dbReference>
<dbReference type="GO" id="GO:0044613">
    <property type="term" value="C:nuclear pore central transport channel"/>
    <property type="evidence" value="ECO:0007669"/>
    <property type="project" value="TreeGrafter"/>
</dbReference>
<accession>A0A5J4YR06</accession>
<feature type="region of interest" description="Disordered" evidence="10">
    <location>
        <begin position="148"/>
        <end position="263"/>
    </location>
</feature>
<reference evidence="13" key="1">
    <citation type="journal article" date="2019" name="Nat. Commun.">
        <title>Expansion of phycobilisome linker gene families in mesophilic red algae.</title>
        <authorList>
            <person name="Lee J."/>
            <person name="Kim D."/>
            <person name="Bhattacharya D."/>
            <person name="Yoon H.S."/>
        </authorList>
    </citation>
    <scope>NUCLEOTIDE SEQUENCE [LARGE SCALE GENOMIC DNA]</scope>
    <source>
        <strain evidence="13">CCMP 1328</strain>
    </source>
</reference>
<comment type="similarity">
    <text evidence="2">Belongs to the Nup35 family.</text>
</comment>